<feature type="region of interest" description="Disordered" evidence="5">
    <location>
        <begin position="561"/>
        <end position="592"/>
    </location>
</feature>
<dbReference type="InterPro" id="IPR037525">
    <property type="entry name" value="Velvet_dom"/>
</dbReference>
<feature type="domain" description="Velvet" evidence="6">
    <location>
        <begin position="19"/>
        <end position="195"/>
    </location>
</feature>
<keyword evidence="4" id="KW-0539">Nucleus</keyword>
<comment type="subcellular location">
    <subcellularLocation>
        <location evidence="1">Nucleus</location>
    </subcellularLocation>
</comment>
<keyword evidence="8" id="KW-1185">Reference proteome</keyword>
<feature type="region of interest" description="Disordered" evidence="5">
    <location>
        <begin position="344"/>
        <end position="377"/>
    </location>
</feature>
<dbReference type="EMBL" id="JBCLYO010000012">
    <property type="protein sequence ID" value="KAL0084282.1"/>
    <property type="molecule type" value="Genomic_DNA"/>
</dbReference>
<evidence type="ECO:0000256" key="5">
    <source>
        <dbReference type="SAM" id="MobiDB-lite"/>
    </source>
</evidence>
<evidence type="ECO:0000259" key="6">
    <source>
        <dbReference type="PROSITE" id="PS51821"/>
    </source>
</evidence>
<dbReference type="PROSITE" id="PS51821">
    <property type="entry name" value="VELVET"/>
    <property type="match status" value="1"/>
</dbReference>
<dbReference type="Pfam" id="PF11754">
    <property type="entry name" value="Velvet"/>
    <property type="match status" value="2"/>
</dbReference>
<sequence>MDDSVVYHFATVKQRRDNRHEIDYQLSLRQQPKQSRMCGVGEKADRRPIDPPPIVQLKVTDPSSPTADRNSYLQNPYYFMYASLMAADLDEELHLLRDGKTRSTTGSVVSSLYHLKDIDNSDAGFFVFPDLSVRMEGNYRLKLSLFEIIGKDVFHCKSIISDVFVVYSAKKFPGMEESTYLSRTFADQGLKIRIRKELRQRKKTGRRNESEDEAQGYTDTEPKMWKRTRKSETSGQDNPVEDRVRSPVQFSESHTSMIPVKERQLGGPFNPIVGLNSMGSNTSPTISAVSISSTPTNQFFQPGANSDSGFNSTNPSSYGNSTEIHPLRPHVPPSRLAVQSLAPPYSSLTSKKRQTGTNDYSRGWSGDTGHTYIAGSTDESQWHRTNMLNSYEPTYYPDSGADCGDQEPHLRQETDVSPYRSPGNAHQSRQTANGVPQHNRNDTYTYSTPQPQSLHHHNKHQQQQQQQQQQHQEEQQRTVTQNYYHQPQYTPTPTNISLSSHMNHYSSYATNRQSASELDGEPVENSPSQAHHGHHRSLDIVPGLRRPHISRARGIHNQIPHTQVEHSSSQSPTTDTHWTEDVKAAAMARLGS</sequence>
<protein>
    <recommendedName>
        <fullName evidence="6">Velvet domain-containing protein</fullName>
    </recommendedName>
</protein>
<organism evidence="7 8">
    <name type="scientific">Phycomyces blakesleeanus</name>
    <dbReference type="NCBI Taxonomy" id="4837"/>
    <lineage>
        <taxon>Eukaryota</taxon>
        <taxon>Fungi</taxon>
        <taxon>Fungi incertae sedis</taxon>
        <taxon>Mucoromycota</taxon>
        <taxon>Mucoromycotina</taxon>
        <taxon>Mucoromycetes</taxon>
        <taxon>Mucorales</taxon>
        <taxon>Phycomycetaceae</taxon>
        <taxon>Phycomyces</taxon>
    </lineage>
</organism>
<evidence type="ECO:0000313" key="7">
    <source>
        <dbReference type="EMBL" id="KAL0084282.1"/>
    </source>
</evidence>
<keyword evidence="2" id="KW-0805">Transcription regulation</keyword>
<feature type="region of interest" description="Disordered" evidence="5">
    <location>
        <begin position="197"/>
        <end position="242"/>
    </location>
</feature>
<dbReference type="PANTHER" id="PTHR33572">
    <property type="entry name" value="SPORE DEVELOPMENT REGULATOR VOSA"/>
    <property type="match status" value="1"/>
</dbReference>
<evidence type="ECO:0000256" key="4">
    <source>
        <dbReference type="ARBA" id="ARBA00023242"/>
    </source>
</evidence>
<dbReference type="Gene3D" id="2.60.40.3960">
    <property type="entry name" value="Velvet domain"/>
    <property type="match status" value="1"/>
</dbReference>
<feature type="compositionally biased region" description="Polar residues" evidence="5">
    <location>
        <begin position="424"/>
        <end position="453"/>
    </location>
</feature>
<feature type="compositionally biased region" description="Low complexity" evidence="5">
    <location>
        <begin position="461"/>
        <end position="470"/>
    </location>
</feature>
<dbReference type="InterPro" id="IPR021740">
    <property type="entry name" value="Velvet"/>
</dbReference>
<accession>A0ABR3AWI2</accession>
<dbReference type="PANTHER" id="PTHR33572:SF18">
    <property type="entry name" value="SPORE DEVELOPMENT REGULATOR VOSA"/>
    <property type="match status" value="1"/>
</dbReference>
<dbReference type="Proteomes" id="UP001448207">
    <property type="component" value="Unassembled WGS sequence"/>
</dbReference>
<evidence type="ECO:0000256" key="1">
    <source>
        <dbReference type="ARBA" id="ARBA00004123"/>
    </source>
</evidence>
<evidence type="ECO:0000313" key="8">
    <source>
        <dbReference type="Proteomes" id="UP001448207"/>
    </source>
</evidence>
<keyword evidence="3" id="KW-0804">Transcription</keyword>
<feature type="region of interest" description="Disordered" evidence="5">
    <location>
        <begin position="301"/>
        <end position="321"/>
    </location>
</feature>
<feature type="compositionally biased region" description="Polar residues" evidence="5">
    <location>
        <begin position="561"/>
        <end position="576"/>
    </location>
</feature>
<proteinExistence type="predicted"/>
<name>A0ABR3AWI2_PHYBL</name>
<evidence type="ECO:0000256" key="2">
    <source>
        <dbReference type="ARBA" id="ARBA00023015"/>
    </source>
</evidence>
<evidence type="ECO:0000256" key="3">
    <source>
        <dbReference type="ARBA" id="ARBA00023163"/>
    </source>
</evidence>
<reference evidence="7 8" key="1">
    <citation type="submission" date="2024-04" db="EMBL/GenBank/DDBJ databases">
        <title>Symmetric and asymmetric DNA N6-adenine methylation regulates different biological responses in Mucorales.</title>
        <authorList>
            <consortium name="Lawrence Berkeley National Laboratory"/>
            <person name="Lax C."/>
            <person name="Mondo S.J."/>
            <person name="Osorio-Concepcion M."/>
            <person name="Muszewska A."/>
            <person name="Corrochano-Luque M."/>
            <person name="Gutierrez G."/>
            <person name="Riley R."/>
            <person name="Lipzen A."/>
            <person name="Guo J."/>
            <person name="Hundley H."/>
            <person name="Amirebrahimi M."/>
            <person name="Ng V."/>
            <person name="Lorenzo-Gutierrez D."/>
            <person name="Binder U."/>
            <person name="Yang J."/>
            <person name="Song Y."/>
            <person name="Canovas D."/>
            <person name="Navarro E."/>
            <person name="Freitag M."/>
            <person name="Gabaldon T."/>
            <person name="Grigoriev I.V."/>
            <person name="Corrochano L.M."/>
            <person name="Nicolas F.E."/>
            <person name="Garre V."/>
        </authorList>
    </citation>
    <scope>NUCLEOTIDE SEQUENCE [LARGE SCALE GENOMIC DNA]</scope>
    <source>
        <strain evidence="7 8">L51</strain>
    </source>
</reference>
<feature type="region of interest" description="Disordered" evidence="5">
    <location>
        <begin position="396"/>
        <end position="478"/>
    </location>
</feature>
<gene>
    <name evidence="7" type="ORF">J3Q64DRAFT_1746898</name>
</gene>
<dbReference type="InterPro" id="IPR038491">
    <property type="entry name" value="Velvet_dom_sf"/>
</dbReference>
<feature type="region of interest" description="Disordered" evidence="5">
    <location>
        <begin position="509"/>
        <end position="536"/>
    </location>
</feature>
<comment type="caution">
    <text evidence="7">The sequence shown here is derived from an EMBL/GenBank/DDBJ whole genome shotgun (WGS) entry which is preliminary data.</text>
</comment>